<dbReference type="Gene3D" id="1.10.620.20">
    <property type="entry name" value="Ribonucleotide Reductase, subunit A"/>
    <property type="match status" value="1"/>
</dbReference>
<comment type="catalytic activity">
    <reaction evidence="3 4">
        <text>a 2'-deoxyribonucleoside 5'-diphosphate + [thioredoxin]-disulfide + H2O = a ribonucleoside 5'-diphosphate + [thioredoxin]-dithiol</text>
        <dbReference type="Rhea" id="RHEA:23252"/>
        <dbReference type="Rhea" id="RHEA-COMP:10698"/>
        <dbReference type="Rhea" id="RHEA-COMP:10700"/>
        <dbReference type="ChEBI" id="CHEBI:15377"/>
        <dbReference type="ChEBI" id="CHEBI:29950"/>
        <dbReference type="ChEBI" id="CHEBI:50058"/>
        <dbReference type="ChEBI" id="CHEBI:57930"/>
        <dbReference type="ChEBI" id="CHEBI:73316"/>
        <dbReference type="EC" id="1.17.4.1"/>
    </reaction>
</comment>
<dbReference type="NCBIfam" id="NF007184">
    <property type="entry name" value="PRK09614.1-3"/>
    <property type="match status" value="1"/>
</dbReference>
<dbReference type="RefSeq" id="WP_274338676.1">
    <property type="nucleotide sequence ID" value="NZ_CP118109.1"/>
</dbReference>
<dbReference type="GO" id="GO:0004748">
    <property type="term" value="F:ribonucleoside-diphosphate reductase activity, thioredoxin disulfide as acceptor"/>
    <property type="evidence" value="ECO:0007669"/>
    <property type="project" value="UniProtKB-EC"/>
</dbReference>
<comment type="similarity">
    <text evidence="1 4">Belongs to the ribonucleoside diphosphate reductase small chain family.</text>
</comment>
<feature type="transmembrane region" description="Helical" evidence="5">
    <location>
        <begin position="179"/>
        <end position="197"/>
    </location>
</feature>
<dbReference type="CDD" id="cd01049">
    <property type="entry name" value="RNRR2"/>
    <property type="match status" value="1"/>
</dbReference>
<dbReference type="Pfam" id="PF00268">
    <property type="entry name" value="Ribonuc_red_sm"/>
    <property type="match status" value="1"/>
</dbReference>
<dbReference type="EMBL" id="CP118109">
    <property type="protein sequence ID" value="WDI05068.1"/>
    <property type="molecule type" value="Genomic_DNA"/>
</dbReference>
<evidence type="ECO:0000313" key="6">
    <source>
        <dbReference type="EMBL" id="WDI05068.1"/>
    </source>
</evidence>
<dbReference type="PANTHER" id="PTHR23409">
    <property type="entry name" value="RIBONUCLEOSIDE-DIPHOSPHATE REDUCTASE SMALL CHAIN"/>
    <property type="match status" value="1"/>
</dbReference>
<proteinExistence type="inferred from homology"/>
<evidence type="ECO:0000313" key="7">
    <source>
        <dbReference type="Proteomes" id="UP001221519"/>
    </source>
</evidence>
<dbReference type="PIRSF" id="PIRSF000355">
    <property type="entry name" value="NrdB"/>
    <property type="match status" value="1"/>
</dbReference>
<keyword evidence="5" id="KW-0812">Transmembrane</keyword>
<dbReference type="InterPro" id="IPR000358">
    <property type="entry name" value="RNR_small_fam"/>
</dbReference>
<dbReference type="SUPFAM" id="SSF47240">
    <property type="entry name" value="Ferritin-like"/>
    <property type="match status" value="1"/>
</dbReference>
<keyword evidence="5" id="KW-0472">Membrane</keyword>
<evidence type="ECO:0000256" key="5">
    <source>
        <dbReference type="SAM" id="Phobius"/>
    </source>
</evidence>
<protein>
    <recommendedName>
        <fullName evidence="4">Ribonucleoside-diphosphate reductase subunit beta</fullName>
        <ecNumber evidence="4">1.17.4.1</ecNumber>
    </recommendedName>
</protein>
<accession>A0ABY7XHI7</accession>
<sequence>MKMQKIFNTEAPNKSTRIIEGENSGILNWNDIRMPHMYKLYKVLLLNHWIADEIPMSKDAQQFPLLDAEEQRTFKINIGLLAVLDSMQTMFVGDVKRYFTDSSLEAISAIIGQQEVVHNQSYSYVLSSLVSEQEQREIFEYWKHDPVLLERNTFISEIYQEFRDEQTPQTFFKAMVADLILEGIFFYSTFAFFYNLARDQKMIGTSQMISYIQRDENQHCYFFAEVFKQLLADFPELNTPENIQYAYDTIDRAVQLETNWAYYTLKEVRGIDLEELSDYIKYMANRRLKMLGLEKAYEGVDVNCMPWIKPFSDEALNATKSDFFETKSRNYGKTSDDNGFDDL</sequence>
<gene>
    <name evidence="6" type="ORF">PUW25_26220</name>
</gene>
<keyword evidence="6" id="KW-0614">Plasmid</keyword>
<dbReference type="Proteomes" id="UP001221519">
    <property type="component" value="Plasmid unnamed1"/>
</dbReference>
<name>A0ABY7XHI7_9BACL</name>
<keyword evidence="4" id="KW-0215">Deoxyribonucleotide synthesis</keyword>
<keyword evidence="4 6" id="KW-0560">Oxidoreductase</keyword>
<evidence type="ECO:0000256" key="4">
    <source>
        <dbReference type="PIRNR" id="PIRNR000355"/>
    </source>
</evidence>
<organism evidence="6 7">
    <name type="scientific">Paenibacillus urinalis</name>
    <dbReference type="NCBI Taxonomy" id="521520"/>
    <lineage>
        <taxon>Bacteria</taxon>
        <taxon>Bacillati</taxon>
        <taxon>Bacillota</taxon>
        <taxon>Bacilli</taxon>
        <taxon>Bacillales</taxon>
        <taxon>Paenibacillaceae</taxon>
        <taxon>Paenibacillus</taxon>
    </lineage>
</organism>
<dbReference type="EC" id="1.17.4.1" evidence="4"/>
<comment type="cofactor">
    <cofactor evidence="4">
        <name>Fe cation</name>
        <dbReference type="ChEBI" id="CHEBI:24875"/>
    </cofactor>
    <text evidence="4">Binds 2 iron ions per subunit.</text>
</comment>
<keyword evidence="4" id="KW-0408">Iron</keyword>
<evidence type="ECO:0000256" key="2">
    <source>
        <dbReference type="ARBA" id="ARBA00011209"/>
    </source>
</evidence>
<dbReference type="PANTHER" id="PTHR23409:SF18">
    <property type="entry name" value="RIBONUCLEOSIDE-DIPHOSPHATE REDUCTASE SUBUNIT M2"/>
    <property type="match status" value="1"/>
</dbReference>
<dbReference type="InterPro" id="IPR033909">
    <property type="entry name" value="RNR_small"/>
</dbReference>
<comment type="subunit">
    <text evidence="2">Tetramer of two alpha and two beta subunits.</text>
</comment>
<evidence type="ECO:0000256" key="3">
    <source>
        <dbReference type="ARBA" id="ARBA00047754"/>
    </source>
</evidence>
<evidence type="ECO:0000256" key="1">
    <source>
        <dbReference type="ARBA" id="ARBA00009303"/>
    </source>
</evidence>
<comment type="function">
    <text evidence="4">Provides the precursors necessary for DNA synthesis. Catalyzes the biosynthesis of deoxyribonucleotides from the corresponding ribonucleotides.</text>
</comment>
<keyword evidence="5" id="KW-1133">Transmembrane helix</keyword>
<keyword evidence="7" id="KW-1185">Reference proteome</keyword>
<dbReference type="InterPro" id="IPR012348">
    <property type="entry name" value="RNR-like"/>
</dbReference>
<geneLocation type="plasmid" evidence="6 7">
    <name>unnamed1</name>
</geneLocation>
<reference evidence="6 7" key="1">
    <citation type="submission" date="2023-02" db="EMBL/GenBank/DDBJ databases">
        <title>Pathogen: clinical or host-associated sample.</title>
        <authorList>
            <person name="Hergert J."/>
            <person name="Casey R."/>
            <person name="Wagner J."/>
            <person name="Young E.L."/>
            <person name="Oakeson K.F."/>
        </authorList>
    </citation>
    <scope>NUCLEOTIDE SEQUENCE [LARGE SCALE GENOMIC DNA]</scope>
    <source>
        <strain evidence="6 7">2022CK-00829</strain>
        <plasmid evidence="6 7">unnamed1</plasmid>
    </source>
</reference>
<dbReference type="InterPro" id="IPR009078">
    <property type="entry name" value="Ferritin-like_SF"/>
</dbReference>
<keyword evidence="4" id="KW-0479">Metal-binding</keyword>